<feature type="domain" description="HTH tetR-type" evidence="3">
    <location>
        <begin position="9"/>
        <end position="69"/>
    </location>
</feature>
<proteinExistence type="predicted"/>
<dbReference type="PANTHER" id="PTHR43479">
    <property type="entry name" value="ACREF/ENVCD OPERON REPRESSOR-RELATED"/>
    <property type="match status" value="1"/>
</dbReference>
<dbReference type="InterPro" id="IPR050624">
    <property type="entry name" value="HTH-type_Tx_Regulator"/>
</dbReference>
<evidence type="ECO:0000256" key="2">
    <source>
        <dbReference type="PROSITE-ProRule" id="PRU00335"/>
    </source>
</evidence>
<dbReference type="Pfam" id="PF00440">
    <property type="entry name" value="TetR_N"/>
    <property type="match status" value="1"/>
</dbReference>
<sequence>MSIYEEMNAKTQQHIEQTFLALLAEKPFSKISVRDITTKAALNRGTFYLHYTDKFDLLAQIEAHYLQRLAEISQAIEPSIVLQEARDGELSQFSAQVFAYIASDFESFRVLLSAHNASGFARRLQQQFKAQFLQKYAHTSFQQHRVPLHYVAAFAASAFLGMIEEWIQSDEQESPEQLADYFVNTILLIKEYE</sequence>
<dbReference type="STRING" id="33978.A6M13_12745"/>
<dbReference type="PANTHER" id="PTHR43479:SF7">
    <property type="entry name" value="TETR-FAMILY TRANSCRIPTIONAL REGULATOR"/>
    <property type="match status" value="1"/>
</dbReference>
<evidence type="ECO:0000256" key="1">
    <source>
        <dbReference type="ARBA" id="ARBA00023125"/>
    </source>
</evidence>
<dbReference type="InterPro" id="IPR001647">
    <property type="entry name" value="HTH_TetR"/>
</dbReference>
<gene>
    <name evidence="4" type="ORF">A6M13_12745</name>
</gene>
<dbReference type="InterPro" id="IPR009057">
    <property type="entry name" value="Homeodomain-like_sf"/>
</dbReference>
<feature type="DNA-binding region" description="H-T-H motif" evidence="2">
    <location>
        <begin position="32"/>
        <end position="51"/>
    </location>
</feature>
<name>A0A1C0YHM3_9BACL</name>
<evidence type="ECO:0000259" key="3">
    <source>
        <dbReference type="PROSITE" id="PS50977"/>
    </source>
</evidence>
<dbReference type="GO" id="GO:0003677">
    <property type="term" value="F:DNA binding"/>
    <property type="evidence" value="ECO:0007669"/>
    <property type="project" value="UniProtKB-UniRule"/>
</dbReference>
<accession>A0A1C0YHM3</accession>
<comment type="caution">
    <text evidence="4">The sequence shown here is derived from an EMBL/GenBank/DDBJ whole genome shotgun (WGS) entry which is preliminary data.</text>
</comment>
<dbReference type="SUPFAM" id="SSF46689">
    <property type="entry name" value="Homeodomain-like"/>
    <property type="match status" value="1"/>
</dbReference>
<evidence type="ECO:0000313" key="5">
    <source>
        <dbReference type="Proteomes" id="UP000093199"/>
    </source>
</evidence>
<evidence type="ECO:0000313" key="4">
    <source>
        <dbReference type="EMBL" id="OCS86675.1"/>
    </source>
</evidence>
<organism evidence="4 5">
    <name type="scientific">Caryophanon tenue</name>
    <dbReference type="NCBI Taxonomy" id="33978"/>
    <lineage>
        <taxon>Bacteria</taxon>
        <taxon>Bacillati</taxon>
        <taxon>Bacillota</taxon>
        <taxon>Bacilli</taxon>
        <taxon>Bacillales</taxon>
        <taxon>Caryophanaceae</taxon>
        <taxon>Caryophanon</taxon>
    </lineage>
</organism>
<reference evidence="4 5" key="1">
    <citation type="submission" date="2016-07" db="EMBL/GenBank/DDBJ databases">
        <title>Caryophanon tenue genome sequencing.</title>
        <authorList>
            <person name="Verma A."/>
            <person name="Pal Y."/>
            <person name="Krishnamurthi S."/>
        </authorList>
    </citation>
    <scope>NUCLEOTIDE SEQUENCE [LARGE SCALE GENOMIC DNA]</scope>
    <source>
        <strain evidence="4 5">DSM 14152</strain>
    </source>
</reference>
<protein>
    <recommendedName>
        <fullName evidence="3">HTH tetR-type domain-containing protein</fullName>
    </recommendedName>
</protein>
<keyword evidence="5" id="KW-1185">Reference proteome</keyword>
<dbReference type="Pfam" id="PF14278">
    <property type="entry name" value="TetR_C_8"/>
    <property type="match status" value="1"/>
</dbReference>
<dbReference type="EMBL" id="MASJ01000009">
    <property type="protein sequence ID" value="OCS86675.1"/>
    <property type="molecule type" value="Genomic_DNA"/>
</dbReference>
<dbReference type="InterPro" id="IPR039532">
    <property type="entry name" value="TetR_C_Firmicutes"/>
</dbReference>
<dbReference type="Proteomes" id="UP000093199">
    <property type="component" value="Unassembled WGS sequence"/>
</dbReference>
<dbReference type="PROSITE" id="PS50977">
    <property type="entry name" value="HTH_TETR_2"/>
    <property type="match status" value="1"/>
</dbReference>
<dbReference type="RefSeq" id="WP_066544551.1">
    <property type="nucleotide sequence ID" value="NZ_MASJ01000009.1"/>
</dbReference>
<keyword evidence="1 2" id="KW-0238">DNA-binding</keyword>
<dbReference type="AlphaFoldDB" id="A0A1C0YHM3"/>
<dbReference type="Gene3D" id="1.10.357.10">
    <property type="entry name" value="Tetracycline Repressor, domain 2"/>
    <property type="match status" value="1"/>
</dbReference>